<evidence type="ECO:0000259" key="2">
    <source>
        <dbReference type="Pfam" id="PF01408"/>
    </source>
</evidence>
<dbReference type="InterPro" id="IPR004104">
    <property type="entry name" value="Gfo/Idh/MocA-like_OxRdtase_C"/>
</dbReference>
<dbReference type="InterPro" id="IPR000683">
    <property type="entry name" value="Gfo/Idh/MocA-like_OxRdtase_N"/>
</dbReference>
<dbReference type="Pfam" id="PF01408">
    <property type="entry name" value="GFO_IDH_MocA"/>
    <property type="match status" value="1"/>
</dbReference>
<sequence>MAPVRVMIVGAGSRGGSYAEWIRRHPDVARVVAVAEPRARYREPLADAHGVPEEARFADWREAAAQPRLADAALVCTLDDAHLEPALALADRGYHLLVEKPLAQTRADCEAIVAAARRNDVLLGVCHVLRYAPYTRVLKDIVDSGRIGSIVSVDHVEPVGFWHQAHSYVRGNWRSTDRAAPMLLAKSCHDLDWLRHVVGRDAVSVSSFGSLKHFRRDQAPAGAGERCLSCAIEPGCAYSAPRIYGRFVAEGRTGWPLDVLTPEPTAESVTEALRVGPYGRCVYSCDNDVVDHQVVALEFDGGATATFTMAAFNRGRPRQTSLFGTLGEVYCDGDRITVYDFLSDSTEEIDVATANNGLIDSGHGGGDSGLLASFLPAVAAGDPSMVATSGEDALRSHVLVFAAEQARLEGRVVALAEHTG</sequence>
<dbReference type="EMBL" id="JBHSFQ010000044">
    <property type="protein sequence ID" value="MFC4565725.1"/>
    <property type="molecule type" value="Genomic_DNA"/>
</dbReference>
<evidence type="ECO:0000256" key="1">
    <source>
        <dbReference type="ARBA" id="ARBA00010928"/>
    </source>
</evidence>
<name>A0ABV9E642_9ACTN</name>
<dbReference type="Pfam" id="PF02894">
    <property type="entry name" value="GFO_IDH_MocA_C"/>
    <property type="match status" value="1"/>
</dbReference>
<gene>
    <name evidence="4" type="ORF">ACFO4E_28025</name>
</gene>
<dbReference type="Proteomes" id="UP001595923">
    <property type="component" value="Unassembled WGS sequence"/>
</dbReference>
<comment type="similarity">
    <text evidence="1">Belongs to the Gfo/Idh/MocA family.</text>
</comment>
<dbReference type="InterPro" id="IPR036291">
    <property type="entry name" value="NAD(P)-bd_dom_sf"/>
</dbReference>
<dbReference type="Gene3D" id="3.30.360.10">
    <property type="entry name" value="Dihydrodipicolinate Reductase, domain 2"/>
    <property type="match status" value="1"/>
</dbReference>
<organism evidence="4 5">
    <name type="scientific">Nocardiopsis mangrovi</name>
    <dbReference type="NCBI Taxonomy" id="1179818"/>
    <lineage>
        <taxon>Bacteria</taxon>
        <taxon>Bacillati</taxon>
        <taxon>Actinomycetota</taxon>
        <taxon>Actinomycetes</taxon>
        <taxon>Streptosporangiales</taxon>
        <taxon>Nocardiopsidaceae</taxon>
        <taxon>Nocardiopsis</taxon>
    </lineage>
</organism>
<dbReference type="InterPro" id="IPR051450">
    <property type="entry name" value="Gfo/Idh/MocA_Oxidoreductases"/>
</dbReference>
<dbReference type="PANTHER" id="PTHR43377">
    <property type="entry name" value="BILIVERDIN REDUCTASE A"/>
    <property type="match status" value="1"/>
</dbReference>
<protein>
    <submittedName>
        <fullName evidence="4">Gfo/Idh/MocA family protein</fullName>
    </submittedName>
</protein>
<dbReference type="RefSeq" id="WP_378579980.1">
    <property type="nucleotide sequence ID" value="NZ_JBHSFQ010000044.1"/>
</dbReference>
<proteinExistence type="inferred from homology"/>
<evidence type="ECO:0000259" key="3">
    <source>
        <dbReference type="Pfam" id="PF02894"/>
    </source>
</evidence>
<dbReference type="SUPFAM" id="SSF55347">
    <property type="entry name" value="Glyceraldehyde-3-phosphate dehydrogenase-like, C-terminal domain"/>
    <property type="match status" value="1"/>
</dbReference>
<dbReference type="SUPFAM" id="SSF51735">
    <property type="entry name" value="NAD(P)-binding Rossmann-fold domains"/>
    <property type="match status" value="1"/>
</dbReference>
<accession>A0ABV9E642</accession>
<evidence type="ECO:0000313" key="4">
    <source>
        <dbReference type="EMBL" id="MFC4565725.1"/>
    </source>
</evidence>
<dbReference type="PANTHER" id="PTHR43377:SF2">
    <property type="entry name" value="BINDING ROSSMANN FOLD OXIDOREDUCTASE, PUTATIVE (AFU_ORTHOLOGUE AFUA_4G00560)-RELATED"/>
    <property type="match status" value="1"/>
</dbReference>
<keyword evidence="5" id="KW-1185">Reference proteome</keyword>
<feature type="domain" description="Gfo/Idh/MocA-like oxidoreductase C-terminal" evidence="3">
    <location>
        <begin position="139"/>
        <end position="414"/>
    </location>
</feature>
<dbReference type="Gene3D" id="3.40.50.720">
    <property type="entry name" value="NAD(P)-binding Rossmann-like Domain"/>
    <property type="match status" value="1"/>
</dbReference>
<comment type="caution">
    <text evidence="4">The sequence shown here is derived from an EMBL/GenBank/DDBJ whole genome shotgun (WGS) entry which is preliminary data.</text>
</comment>
<evidence type="ECO:0000313" key="5">
    <source>
        <dbReference type="Proteomes" id="UP001595923"/>
    </source>
</evidence>
<reference evidence="5" key="1">
    <citation type="journal article" date="2019" name="Int. J. Syst. Evol. Microbiol.">
        <title>The Global Catalogue of Microorganisms (GCM) 10K type strain sequencing project: providing services to taxonomists for standard genome sequencing and annotation.</title>
        <authorList>
            <consortium name="The Broad Institute Genomics Platform"/>
            <consortium name="The Broad Institute Genome Sequencing Center for Infectious Disease"/>
            <person name="Wu L."/>
            <person name="Ma J."/>
        </authorList>
    </citation>
    <scope>NUCLEOTIDE SEQUENCE [LARGE SCALE GENOMIC DNA]</scope>
    <source>
        <strain evidence="5">XZYJ18</strain>
    </source>
</reference>
<feature type="domain" description="Gfo/Idh/MocA-like oxidoreductase N-terminal" evidence="2">
    <location>
        <begin position="4"/>
        <end position="126"/>
    </location>
</feature>